<dbReference type="CDD" id="cd00958">
    <property type="entry name" value="DhnA"/>
    <property type="match status" value="1"/>
</dbReference>
<proteinExistence type="predicted"/>
<dbReference type="RefSeq" id="WP_140008495.1">
    <property type="nucleotide sequence ID" value="NZ_JBHMDG010000001.1"/>
</dbReference>
<organism evidence="1 2">
    <name type="scientific">Nocardioides plantarum</name>
    <dbReference type="NCBI Taxonomy" id="29299"/>
    <lineage>
        <taxon>Bacteria</taxon>
        <taxon>Bacillati</taxon>
        <taxon>Actinomycetota</taxon>
        <taxon>Actinomycetes</taxon>
        <taxon>Propionibacteriales</taxon>
        <taxon>Nocardioidaceae</taxon>
        <taxon>Nocardioides</taxon>
    </lineage>
</organism>
<dbReference type="InterPro" id="IPR041720">
    <property type="entry name" value="FbaB-like"/>
</dbReference>
<protein>
    <submittedName>
        <fullName evidence="1">2-amino-3,7-dideoxy-D-threo-hept-6-ulosonate synthase</fullName>
    </submittedName>
</protein>
<dbReference type="PANTHER" id="PTHR47916">
    <property type="entry name" value="FRUCTOSE-BISPHOSPHATE ALDOLASE CLASS 1"/>
    <property type="match status" value="1"/>
</dbReference>
<dbReference type="PIRSF" id="PIRSF038992">
    <property type="entry name" value="Aldolase_Ia"/>
    <property type="match status" value="1"/>
</dbReference>
<dbReference type="SMART" id="SM01133">
    <property type="entry name" value="DeoC"/>
    <property type="match status" value="1"/>
</dbReference>
<gene>
    <name evidence="1" type="ORF">ACFFRI_01185</name>
</gene>
<dbReference type="InterPro" id="IPR002915">
    <property type="entry name" value="DeoC/FbaB/LacD_aldolase"/>
</dbReference>
<dbReference type="Gene3D" id="3.20.20.70">
    <property type="entry name" value="Aldolase class I"/>
    <property type="match status" value="1"/>
</dbReference>
<dbReference type="InterPro" id="IPR050456">
    <property type="entry name" value="DeoC/FbaB_aldolase"/>
</dbReference>
<keyword evidence="2" id="KW-1185">Reference proteome</keyword>
<dbReference type="InterPro" id="IPR013785">
    <property type="entry name" value="Aldolase_TIM"/>
</dbReference>
<sequence>MSGRALRLQRLHRHGQRLLVAPLDHPLAIGPLLPRAAGLDDLVGSLARGGADAVVLHKGAVRRVAPHRWADLSLVVHLNASTPIGGEPDEKYLVCSVEEALRAGADMVSVHVNLGARTEARQLQDLADVAADCDHWGVPLLAMAYPRGPSVVDPYDPALVQHAVTAAAELGADLVKTVQVADPADMRAITASCPVPVLVAGGAPRERDGDLLRDVEAALSGGVGGLALGRCLFQADDPTQITRAVARLVHRPSPWAVTPQEVDHDRPQAVLA</sequence>
<accession>A0ABV5K5I1</accession>
<evidence type="ECO:0000313" key="2">
    <source>
        <dbReference type="Proteomes" id="UP001589750"/>
    </source>
</evidence>
<comment type="caution">
    <text evidence="1">The sequence shown here is derived from an EMBL/GenBank/DDBJ whole genome shotgun (WGS) entry which is preliminary data.</text>
</comment>
<dbReference type="Pfam" id="PF01791">
    <property type="entry name" value="DeoC"/>
    <property type="match status" value="1"/>
</dbReference>
<dbReference type="NCBIfam" id="NF005556">
    <property type="entry name" value="PRK07226.1"/>
    <property type="match status" value="1"/>
</dbReference>
<dbReference type="EMBL" id="JBHMDG010000001">
    <property type="protein sequence ID" value="MFB9311642.1"/>
    <property type="molecule type" value="Genomic_DNA"/>
</dbReference>
<dbReference type="SUPFAM" id="SSF51569">
    <property type="entry name" value="Aldolase"/>
    <property type="match status" value="1"/>
</dbReference>
<name>A0ABV5K5I1_9ACTN</name>
<reference evidence="1 2" key="1">
    <citation type="submission" date="2024-09" db="EMBL/GenBank/DDBJ databases">
        <authorList>
            <person name="Sun Q."/>
            <person name="Mori K."/>
        </authorList>
    </citation>
    <scope>NUCLEOTIDE SEQUENCE [LARGE SCALE GENOMIC DNA]</scope>
    <source>
        <strain evidence="1 2">JCM 9626</strain>
    </source>
</reference>
<dbReference type="Proteomes" id="UP001589750">
    <property type="component" value="Unassembled WGS sequence"/>
</dbReference>
<dbReference type="PANTHER" id="PTHR47916:SF1">
    <property type="entry name" value="3-HYDROXY-5-PHOSPHONOOXYPENTANE-2,4-DIONE THIOLASE"/>
    <property type="match status" value="1"/>
</dbReference>
<evidence type="ECO:0000313" key="1">
    <source>
        <dbReference type="EMBL" id="MFB9311642.1"/>
    </source>
</evidence>